<evidence type="ECO:0000313" key="2">
    <source>
        <dbReference type="Proteomes" id="UP000478892"/>
    </source>
</evidence>
<gene>
    <name evidence="1" type="ORF">GO984_05990</name>
</gene>
<dbReference type="EMBL" id="WQLV01000002">
    <property type="protein sequence ID" value="MVO15358.1"/>
    <property type="molecule type" value="Genomic_DNA"/>
</dbReference>
<reference evidence="1 2" key="1">
    <citation type="submission" date="2019-12" db="EMBL/GenBank/DDBJ databases">
        <authorList>
            <person name="Zhang Y.-J."/>
        </authorList>
    </citation>
    <scope>NUCLEOTIDE SEQUENCE [LARGE SCALE GENOMIC DNA]</scope>
    <source>
        <strain evidence="1 2">CY05</strain>
    </source>
</reference>
<proteinExistence type="predicted"/>
<organism evidence="1 2">
    <name type="scientific">Parasedimentitalea huanghaiensis</name>
    <dbReference type="NCBI Taxonomy" id="2682100"/>
    <lineage>
        <taxon>Bacteria</taxon>
        <taxon>Pseudomonadati</taxon>
        <taxon>Pseudomonadota</taxon>
        <taxon>Alphaproteobacteria</taxon>
        <taxon>Rhodobacterales</taxon>
        <taxon>Paracoccaceae</taxon>
        <taxon>Parasedimentitalea</taxon>
    </lineage>
</organism>
<evidence type="ECO:0000313" key="1">
    <source>
        <dbReference type="EMBL" id="MVO15358.1"/>
    </source>
</evidence>
<keyword evidence="2" id="KW-1185">Reference proteome</keyword>
<protein>
    <submittedName>
        <fullName evidence="1">Uncharacterized protein</fullName>
    </submittedName>
</protein>
<accession>A0A6L6WDJ8</accession>
<name>A0A6L6WDJ8_9RHOB</name>
<dbReference type="Proteomes" id="UP000478892">
    <property type="component" value="Unassembled WGS sequence"/>
</dbReference>
<comment type="caution">
    <text evidence="1">The sequence shown here is derived from an EMBL/GenBank/DDBJ whole genome shotgun (WGS) entry which is preliminary data.</text>
</comment>
<dbReference type="AlphaFoldDB" id="A0A6L6WDJ8"/>
<dbReference type="RefSeq" id="WP_167740239.1">
    <property type="nucleotide sequence ID" value="NZ_WQLV01000002.1"/>
</dbReference>
<sequence length="50" mass="5674">MIRIVNGSHPDGLPIWNEIPKADVPFLAWVMTHLIVPRQNHKRLGGFCPT</sequence>